<feature type="compositionally biased region" description="Polar residues" evidence="1">
    <location>
        <begin position="1"/>
        <end position="38"/>
    </location>
</feature>
<comment type="caution">
    <text evidence="2">The sequence shown here is derived from an EMBL/GenBank/DDBJ whole genome shotgun (WGS) entry which is preliminary data.</text>
</comment>
<evidence type="ECO:0000313" key="2">
    <source>
        <dbReference type="EMBL" id="KEI70186.1"/>
    </source>
</evidence>
<feature type="compositionally biased region" description="Low complexity" evidence="1">
    <location>
        <begin position="39"/>
        <end position="49"/>
    </location>
</feature>
<name>A0A081K7R0_9GAMM</name>
<dbReference type="AlphaFoldDB" id="A0A081K7R0"/>
<gene>
    <name evidence="2" type="ORF">GV64_04995</name>
</gene>
<feature type="compositionally biased region" description="Polar residues" evidence="1">
    <location>
        <begin position="58"/>
        <end position="75"/>
    </location>
</feature>
<feature type="compositionally biased region" description="Low complexity" evidence="1">
    <location>
        <begin position="347"/>
        <end position="372"/>
    </location>
</feature>
<reference evidence="2 3" key="1">
    <citation type="submission" date="2014-06" db="EMBL/GenBank/DDBJ databases">
        <title>Whole Genome Sequences of Three Symbiotic Endozoicomonas Bacteria.</title>
        <authorList>
            <person name="Neave M.J."/>
            <person name="Apprill A."/>
            <person name="Voolstra C.R."/>
        </authorList>
    </citation>
    <scope>NUCLEOTIDE SEQUENCE [LARGE SCALE GENOMIC DNA]</scope>
    <source>
        <strain evidence="2 3">DSM 22380</strain>
    </source>
</reference>
<proteinExistence type="predicted"/>
<feature type="region of interest" description="Disordered" evidence="1">
    <location>
        <begin position="1"/>
        <end position="102"/>
    </location>
</feature>
<sequence length="380" mass="40963">MAQPNYNQRPSVPTLDNTTQQLPPLARNVSNVDHVTGNQVVPDDSQLQQPPSPAAQHLASTDNLTAQPVPQNDNKISADPVIDTKGVPASDTKDSEPLDSEALKKLSDKDLLEKGKKKLDEAKEAYTKYGRHKLANDAKEAIRPFIERADQSRSKLMAGMDWFRESSELVEALKQIELPPGTPKDLAITIQFPGEEVISLIPPGEALKNKNPTQVWEYFRLAFQAMHLQGQEYNNGNDNALSQAEAALNDVTAALKAIRKEIDERELMDNEGADKPKGSQLEVDYHEFTQKGVSFSRVAKGELLSYPFEAAGKVPDPTKKTAEGTPPASTDGSAATTDESATPVEGNTTAPAPNTVTPQSNGSAPAAAPGNNTQMPAQPA</sequence>
<keyword evidence="3" id="KW-1185">Reference proteome</keyword>
<evidence type="ECO:0000256" key="1">
    <source>
        <dbReference type="SAM" id="MobiDB-lite"/>
    </source>
</evidence>
<feature type="compositionally biased region" description="Polar residues" evidence="1">
    <location>
        <begin position="327"/>
        <end position="340"/>
    </location>
</feature>
<feature type="compositionally biased region" description="Basic and acidic residues" evidence="1">
    <location>
        <begin position="91"/>
        <end position="102"/>
    </location>
</feature>
<feature type="region of interest" description="Disordered" evidence="1">
    <location>
        <begin position="310"/>
        <end position="380"/>
    </location>
</feature>
<dbReference type="EMBL" id="JOJP01000001">
    <property type="protein sequence ID" value="KEI70186.1"/>
    <property type="molecule type" value="Genomic_DNA"/>
</dbReference>
<dbReference type="Proteomes" id="UP000027997">
    <property type="component" value="Unassembled WGS sequence"/>
</dbReference>
<protein>
    <submittedName>
        <fullName evidence="2">Uncharacterized protein</fullName>
    </submittedName>
</protein>
<accession>A0A081K7R0</accession>
<evidence type="ECO:0000313" key="3">
    <source>
        <dbReference type="Proteomes" id="UP000027997"/>
    </source>
</evidence>
<organism evidence="2 3">
    <name type="scientific">Endozoicomonas elysicola</name>
    <dbReference type="NCBI Taxonomy" id="305900"/>
    <lineage>
        <taxon>Bacteria</taxon>
        <taxon>Pseudomonadati</taxon>
        <taxon>Pseudomonadota</taxon>
        <taxon>Gammaproteobacteria</taxon>
        <taxon>Oceanospirillales</taxon>
        <taxon>Endozoicomonadaceae</taxon>
        <taxon>Endozoicomonas</taxon>
    </lineage>
</organism>